<evidence type="ECO:0000313" key="1">
    <source>
        <dbReference type="EMBL" id="KAJ8021570.1"/>
    </source>
</evidence>
<sequence>MFDPNTEFSACEPRNSRVRPRCSNKNKKWFKPFGVNGGGGKDNFVTALEVPRERVQMQYNLSALSLFARGTSSYATARCRSTTLPPSTCMHYQPLDQTRIPLSKGL</sequence>
<protein>
    <submittedName>
        <fullName evidence="1">Uncharacterized protein</fullName>
    </submittedName>
</protein>
<gene>
    <name evidence="1" type="ORF">HOLleu_38815</name>
</gene>
<proteinExistence type="predicted"/>
<reference evidence="1" key="1">
    <citation type="submission" date="2021-10" db="EMBL/GenBank/DDBJ databases">
        <title>Tropical sea cucumber genome reveals ecological adaptation and Cuvierian tubules defense mechanism.</title>
        <authorList>
            <person name="Chen T."/>
        </authorList>
    </citation>
    <scope>NUCLEOTIDE SEQUENCE</scope>
    <source>
        <strain evidence="1">Nanhai2018</strain>
        <tissue evidence="1">Muscle</tissue>
    </source>
</reference>
<evidence type="ECO:0000313" key="2">
    <source>
        <dbReference type="Proteomes" id="UP001152320"/>
    </source>
</evidence>
<dbReference type="AlphaFoldDB" id="A0A9Q0YHR9"/>
<dbReference type="EMBL" id="JAIZAY010000021">
    <property type="protein sequence ID" value="KAJ8021570.1"/>
    <property type="molecule type" value="Genomic_DNA"/>
</dbReference>
<comment type="caution">
    <text evidence="1">The sequence shown here is derived from an EMBL/GenBank/DDBJ whole genome shotgun (WGS) entry which is preliminary data.</text>
</comment>
<organism evidence="1 2">
    <name type="scientific">Holothuria leucospilota</name>
    <name type="common">Black long sea cucumber</name>
    <name type="synonym">Mertensiothuria leucospilota</name>
    <dbReference type="NCBI Taxonomy" id="206669"/>
    <lineage>
        <taxon>Eukaryota</taxon>
        <taxon>Metazoa</taxon>
        <taxon>Echinodermata</taxon>
        <taxon>Eleutherozoa</taxon>
        <taxon>Echinozoa</taxon>
        <taxon>Holothuroidea</taxon>
        <taxon>Aspidochirotacea</taxon>
        <taxon>Aspidochirotida</taxon>
        <taxon>Holothuriidae</taxon>
        <taxon>Holothuria</taxon>
    </lineage>
</organism>
<accession>A0A9Q0YHR9</accession>
<name>A0A9Q0YHR9_HOLLE</name>
<dbReference type="Proteomes" id="UP001152320">
    <property type="component" value="Chromosome 21"/>
</dbReference>
<keyword evidence="2" id="KW-1185">Reference proteome</keyword>